<evidence type="ECO:0000259" key="6">
    <source>
        <dbReference type="Pfam" id="PF01266"/>
    </source>
</evidence>
<dbReference type="GO" id="GO:0005737">
    <property type="term" value="C:cytoplasm"/>
    <property type="evidence" value="ECO:0007669"/>
    <property type="project" value="TreeGrafter"/>
</dbReference>
<accession>A0A1H0NEV4</accession>
<evidence type="ECO:0000313" key="7">
    <source>
        <dbReference type="EMBL" id="SDO90955.1"/>
    </source>
</evidence>
<keyword evidence="3" id="KW-0560">Oxidoreductase</keyword>
<dbReference type="GO" id="GO:0050660">
    <property type="term" value="F:flavin adenine dinucleotide binding"/>
    <property type="evidence" value="ECO:0007669"/>
    <property type="project" value="InterPro"/>
</dbReference>
<dbReference type="AlphaFoldDB" id="A0A1H0NEV4"/>
<evidence type="ECO:0000256" key="4">
    <source>
        <dbReference type="ARBA" id="ARBA00049872"/>
    </source>
</evidence>
<keyword evidence="8" id="KW-1185">Reference proteome</keyword>
<keyword evidence="2" id="KW-0784">Thiamine biosynthesis</keyword>
<comment type="pathway">
    <text evidence="1">Cofactor biosynthesis; thiamine diphosphate biosynthesis.</text>
</comment>
<reference evidence="7 8" key="1">
    <citation type="submission" date="2016-10" db="EMBL/GenBank/DDBJ databases">
        <authorList>
            <person name="de Groot N.N."/>
        </authorList>
    </citation>
    <scope>NUCLEOTIDE SEQUENCE [LARGE SCALE GENOMIC DNA]</scope>
    <source>
        <strain evidence="8">P4-7,KCTC 19426,CECT 7604</strain>
    </source>
</reference>
<evidence type="ECO:0000256" key="5">
    <source>
        <dbReference type="ARBA" id="ARBA00050018"/>
    </source>
</evidence>
<dbReference type="PANTHER" id="PTHR13847:SF289">
    <property type="entry name" value="GLYCINE OXIDASE"/>
    <property type="match status" value="1"/>
</dbReference>
<dbReference type="Gene3D" id="3.30.9.10">
    <property type="entry name" value="D-Amino Acid Oxidase, subunit A, domain 2"/>
    <property type="match status" value="1"/>
</dbReference>
<dbReference type="GO" id="GO:0009229">
    <property type="term" value="P:thiamine diphosphate biosynthetic process"/>
    <property type="evidence" value="ECO:0007669"/>
    <property type="project" value="UniProtKB-UniPathway"/>
</dbReference>
<protein>
    <recommendedName>
        <fullName evidence="5">glycine oxidase</fullName>
        <ecNumber evidence="5">1.4.3.19</ecNumber>
    </recommendedName>
</protein>
<dbReference type="UniPathway" id="UPA00060"/>
<dbReference type="SUPFAM" id="SSF51905">
    <property type="entry name" value="FAD/NAD(P)-binding domain"/>
    <property type="match status" value="1"/>
</dbReference>
<dbReference type="InterPro" id="IPR006076">
    <property type="entry name" value="FAD-dep_OxRdtase"/>
</dbReference>
<dbReference type="SUPFAM" id="SSF54373">
    <property type="entry name" value="FAD-linked reductases, C-terminal domain"/>
    <property type="match status" value="1"/>
</dbReference>
<dbReference type="STRING" id="1090615.SAMN04515671_2328"/>
<dbReference type="InterPro" id="IPR036188">
    <property type="entry name" value="FAD/NAD-bd_sf"/>
</dbReference>
<name>A0A1H0NEV4_9ACTN</name>
<sequence>MRARPTRKAHTPMTDAASPAPGNAVDVAVIGGGLIGLGIAWRCAQRGLAVTVFDPAPGSGASWTAAGMLAPVTELRYGEQSLFALNLLSAQRYPEFVEELQSAAGMDVGYRLTGSVVAAWDAADLASLRDLAVFAKSLGHPVEVLTGRELRRESPLLSPGLPGGIIAPDDHQVNNRKLHAALRAAFSAAGGRVVTERVTAVWSPRGRVAGVVLADGTVAPAGITVLAAGAWSRQVDGVPPELMPRVRPVKGQTLRLRLPSGEVLGRVVRGTVRGSPVYLVPREDGELVVGASSEETGFGLTPRAGAVYELLRDAQSLLPIVAEAHLEDVSTSLRPGSPDNAPMIGPSRIEGLVFATGHYRNGVLLTPVTADGVADLITNGTLPIELLPFRPDRFSTHPDTHRPAEVPA</sequence>
<evidence type="ECO:0000256" key="3">
    <source>
        <dbReference type="ARBA" id="ARBA00023002"/>
    </source>
</evidence>
<dbReference type="EMBL" id="LT629710">
    <property type="protein sequence ID" value="SDO90955.1"/>
    <property type="molecule type" value="Genomic_DNA"/>
</dbReference>
<comment type="catalytic activity">
    <reaction evidence="4">
        <text>glycine + O2 + H2O = glyoxylate + H2O2 + NH4(+)</text>
        <dbReference type="Rhea" id="RHEA:11532"/>
        <dbReference type="ChEBI" id="CHEBI:15377"/>
        <dbReference type="ChEBI" id="CHEBI:15379"/>
        <dbReference type="ChEBI" id="CHEBI:16240"/>
        <dbReference type="ChEBI" id="CHEBI:28938"/>
        <dbReference type="ChEBI" id="CHEBI:36655"/>
        <dbReference type="ChEBI" id="CHEBI:57305"/>
        <dbReference type="EC" id="1.4.3.19"/>
    </reaction>
</comment>
<proteinExistence type="predicted"/>
<dbReference type="EC" id="1.4.3.19" evidence="5"/>
<dbReference type="InterPro" id="IPR012727">
    <property type="entry name" value="Gly_oxidase_ThiO"/>
</dbReference>
<dbReference type="Pfam" id="PF01266">
    <property type="entry name" value="DAO"/>
    <property type="match status" value="1"/>
</dbReference>
<dbReference type="PANTHER" id="PTHR13847">
    <property type="entry name" value="SARCOSINE DEHYDROGENASE-RELATED"/>
    <property type="match status" value="1"/>
</dbReference>
<organism evidence="7 8">
    <name type="scientific">Nakamurella panacisegetis</name>
    <dbReference type="NCBI Taxonomy" id="1090615"/>
    <lineage>
        <taxon>Bacteria</taxon>
        <taxon>Bacillati</taxon>
        <taxon>Actinomycetota</taxon>
        <taxon>Actinomycetes</taxon>
        <taxon>Nakamurellales</taxon>
        <taxon>Nakamurellaceae</taxon>
        <taxon>Nakamurella</taxon>
    </lineage>
</organism>
<evidence type="ECO:0000256" key="2">
    <source>
        <dbReference type="ARBA" id="ARBA00022977"/>
    </source>
</evidence>
<dbReference type="Proteomes" id="UP000198741">
    <property type="component" value="Chromosome I"/>
</dbReference>
<evidence type="ECO:0000256" key="1">
    <source>
        <dbReference type="ARBA" id="ARBA00004948"/>
    </source>
</evidence>
<dbReference type="RefSeq" id="WP_231988060.1">
    <property type="nucleotide sequence ID" value="NZ_LT629710.1"/>
</dbReference>
<dbReference type="GO" id="GO:0043799">
    <property type="term" value="F:glycine oxidase activity"/>
    <property type="evidence" value="ECO:0007669"/>
    <property type="project" value="UniProtKB-EC"/>
</dbReference>
<gene>
    <name evidence="7" type="ORF">SAMN04515671_2328</name>
</gene>
<feature type="domain" description="FAD dependent oxidoreductase" evidence="6">
    <location>
        <begin position="26"/>
        <end position="376"/>
    </location>
</feature>
<dbReference type="Gene3D" id="3.50.50.60">
    <property type="entry name" value="FAD/NAD(P)-binding domain"/>
    <property type="match status" value="1"/>
</dbReference>
<dbReference type="GO" id="GO:0009228">
    <property type="term" value="P:thiamine biosynthetic process"/>
    <property type="evidence" value="ECO:0007669"/>
    <property type="project" value="UniProtKB-KW"/>
</dbReference>
<evidence type="ECO:0000313" key="8">
    <source>
        <dbReference type="Proteomes" id="UP000198741"/>
    </source>
</evidence>
<dbReference type="NCBIfam" id="TIGR02352">
    <property type="entry name" value="thiamin_ThiO"/>
    <property type="match status" value="1"/>
</dbReference>